<name>A0A401ZQ65_9CHLR</name>
<dbReference type="PANTHER" id="PTHR45947">
    <property type="entry name" value="SULFOQUINOVOSYL TRANSFERASE SQD2"/>
    <property type="match status" value="1"/>
</dbReference>
<reference evidence="3" key="1">
    <citation type="submission" date="2018-12" db="EMBL/GenBank/DDBJ databases">
        <title>Tengunoibacter tsumagoiensis gen. nov., sp. nov., Dictyobacter kobayashii sp. nov., D. alpinus sp. nov., and D. joshuensis sp. nov. and description of Dictyobacteraceae fam. nov. within the order Ktedonobacterales isolated from Tengu-no-mugimeshi.</title>
        <authorList>
            <person name="Wang C.M."/>
            <person name="Zheng Y."/>
            <person name="Sakai Y."/>
            <person name="Toyoda A."/>
            <person name="Minakuchi Y."/>
            <person name="Abe K."/>
            <person name="Yokota A."/>
            <person name="Yabe S."/>
        </authorList>
    </citation>
    <scope>NUCLEOTIDE SEQUENCE [LARGE SCALE GENOMIC DNA]</scope>
    <source>
        <strain evidence="3">S-27</strain>
    </source>
</reference>
<dbReference type="InterPro" id="IPR028098">
    <property type="entry name" value="Glyco_trans_4-like_N"/>
</dbReference>
<dbReference type="RefSeq" id="WP_126601496.1">
    <property type="nucleotide sequence ID" value="NZ_BIFQ01000002.1"/>
</dbReference>
<organism evidence="2 3">
    <name type="scientific">Dictyobacter aurantiacus</name>
    <dbReference type="NCBI Taxonomy" id="1936993"/>
    <lineage>
        <taxon>Bacteria</taxon>
        <taxon>Bacillati</taxon>
        <taxon>Chloroflexota</taxon>
        <taxon>Ktedonobacteria</taxon>
        <taxon>Ktedonobacterales</taxon>
        <taxon>Dictyobacteraceae</taxon>
        <taxon>Dictyobacter</taxon>
    </lineage>
</organism>
<dbReference type="InterPro" id="IPR050194">
    <property type="entry name" value="Glycosyltransferase_grp1"/>
</dbReference>
<dbReference type="Pfam" id="PF13692">
    <property type="entry name" value="Glyco_trans_1_4"/>
    <property type="match status" value="1"/>
</dbReference>
<dbReference type="OrthoDB" id="9811902at2"/>
<protein>
    <submittedName>
        <fullName evidence="2">Glycosyltransferase WbuB</fullName>
    </submittedName>
</protein>
<dbReference type="Pfam" id="PF13579">
    <property type="entry name" value="Glyco_trans_4_4"/>
    <property type="match status" value="1"/>
</dbReference>
<evidence type="ECO:0000259" key="1">
    <source>
        <dbReference type="Pfam" id="PF13579"/>
    </source>
</evidence>
<keyword evidence="3" id="KW-1185">Reference proteome</keyword>
<accession>A0A401ZQ65</accession>
<dbReference type="AlphaFoldDB" id="A0A401ZQ65"/>
<proteinExistence type="predicted"/>
<gene>
    <name evidence="2" type="ORF">KDAU_63770</name>
</gene>
<dbReference type="SUPFAM" id="SSF53756">
    <property type="entry name" value="UDP-Glycosyltransferase/glycogen phosphorylase"/>
    <property type="match status" value="1"/>
</dbReference>
<keyword evidence="2" id="KW-0808">Transferase</keyword>
<evidence type="ECO:0000313" key="2">
    <source>
        <dbReference type="EMBL" id="GCE09048.1"/>
    </source>
</evidence>
<dbReference type="GO" id="GO:0016758">
    <property type="term" value="F:hexosyltransferase activity"/>
    <property type="evidence" value="ECO:0007669"/>
    <property type="project" value="TreeGrafter"/>
</dbReference>
<dbReference type="PANTHER" id="PTHR45947:SF3">
    <property type="entry name" value="SULFOQUINOVOSYL TRANSFERASE SQD2"/>
    <property type="match status" value="1"/>
</dbReference>
<dbReference type="EMBL" id="BIFQ01000002">
    <property type="protein sequence ID" value="GCE09048.1"/>
    <property type="molecule type" value="Genomic_DNA"/>
</dbReference>
<feature type="domain" description="Glycosyltransferase subfamily 4-like N-terminal" evidence="1">
    <location>
        <begin position="17"/>
        <end position="201"/>
    </location>
</feature>
<dbReference type="Gene3D" id="3.40.50.2000">
    <property type="entry name" value="Glycogen Phosphorylase B"/>
    <property type="match status" value="2"/>
</dbReference>
<comment type="caution">
    <text evidence="2">The sequence shown here is derived from an EMBL/GenBank/DDBJ whole genome shotgun (WGS) entry which is preliminary data.</text>
</comment>
<dbReference type="Proteomes" id="UP000287224">
    <property type="component" value="Unassembled WGS sequence"/>
</dbReference>
<evidence type="ECO:0000313" key="3">
    <source>
        <dbReference type="Proteomes" id="UP000287224"/>
    </source>
</evidence>
<dbReference type="CDD" id="cd03794">
    <property type="entry name" value="GT4_WbuB-like"/>
    <property type="match status" value="1"/>
</dbReference>
<sequence>MHILFITRYYYPEKAAAAVCVGETARRLLTYGHTITVLTTLPSYPNGIVPQHYRGRLAQIEYIDGVRVVRTWSYASPNRGFLKRVLSYLSFGCLAALLSRKVLGAPDLIITGSPPLFNVIAAHLLRWRWRVPLIFWVADLWPESAVQLGAVRNPCLIQLASWLEWFTYRQARLVWAVTAHMRDTLIRRGLPPEKVFLLPNGVDTQRFYPTSRTAARQALGWGQGFVVLYAGTHGLTHGLDTVLAAAEQLRGYPAIRFVFVGDGAEKPALMAAARHKALYNVHFLNPLPHEWIPTLLAASDVCLAHTRKLPIFEGMLPMKMFEAMACGRPLLLAVKGEARQIAEQQAGAAIYCEPENAEALAATVYYLYTHPEVVEQLGQKGHAYVRKHFDYTNLTYQLNQQLHQLLPEAVLTR</sequence>